<proteinExistence type="predicted"/>
<sequence length="58" mass="7165">MERCNNVIFTTMTVMKLFPLHAIVMKFPPIFLEGCWRFLYHFLHIFHSRREENQRNHS</sequence>
<protein>
    <submittedName>
        <fullName evidence="1">Uncharacterized protein</fullName>
    </submittedName>
</protein>
<evidence type="ECO:0000313" key="2">
    <source>
        <dbReference type="Proteomes" id="UP001163603"/>
    </source>
</evidence>
<name>A0ACC0YFE8_9ROSI</name>
<gene>
    <name evidence="1" type="ORF">Pint_26216</name>
</gene>
<reference evidence="2" key="1">
    <citation type="journal article" date="2023" name="G3 (Bethesda)">
        <title>Genome assembly and association tests identify interacting loci associated with vigor, precocity, and sex in interspecific pistachio rootstocks.</title>
        <authorList>
            <person name="Palmer W."/>
            <person name="Jacygrad E."/>
            <person name="Sagayaradj S."/>
            <person name="Cavanaugh K."/>
            <person name="Han R."/>
            <person name="Bertier L."/>
            <person name="Beede B."/>
            <person name="Kafkas S."/>
            <person name="Golino D."/>
            <person name="Preece J."/>
            <person name="Michelmore R."/>
        </authorList>
    </citation>
    <scope>NUCLEOTIDE SEQUENCE [LARGE SCALE GENOMIC DNA]</scope>
</reference>
<keyword evidence="2" id="KW-1185">Reference proteome</keyword>
<accession>A0ACC0YFE8</accession>
<organism evidence="1 2">
    <name type="scientific">Pistacia integerrima</name>
    <dbReference type="NCBI Taxonomy" id="434235"/>
    <lineage>
        <taxon>Eukaryota</taxon>
        <taxon>Viridiplantae</taxon>
        <taxon>Streptophyta</taxon>
        <taxon>Embryophyta</taxon>
        <taxon>Tracheophyta</taxon>
        <taxon>Spermatophyta</taxon>
        <taxon>Magnoliopsida</taxon>
        <taxon>eudicotyledons</taxon>
        <taxon>Gunneridae</taxon>
        <taxon>Pentapetalae</taxon>
        <taxon>rosids</taxon>
        <taxon>malvids</taxon>
        <taxon>Sapindales</taxon>
        <taxon>Anacardiaceae</taxon>
        <taxon>Pistacia</taxon>
    </lineage>
</organism>
<dbReference type="EMBL" id="CM047742">
    <property type="protein sequence ID" value="KAJ0035840.1"/>
    <property type="molecule type" value="Genomic_DNA"/>
</dbReference>
<comment type="caution">
    <text evidence="1">The sequence shown here is derived from an EMBL/GenBank/DDBJ whole genome shotgun (WGS) entry which is preliminary data.</text>
</comment>
<evidence type="ECO:0000313" key="1">
    <source>
        <dbReference type="EMBL" id="KAJ0035840.1"/>
    </source>
</evidence>
<dbReference type="Proteomes" id="UP001163603">
    <property type="component" value="Chromosome 7"/>
</dbReference>